<evidence type="ECO:0000259" key="6">
    <source>
        <dbReference type="Pfam" id="PF00890"/>
    </source>
</evidence>
<accession>A0A0H3DUD7</accession>
<dbReference type="HOGENOM" id="CLU_052500_0_0_6"/>
<evidence type="ECO:0000259" key="5">
    <source>
        <dbReference type="Pfam" id="PF00732"/>
    </source>
</evidence>
<dbReference type="Pfam" id="PF00890">
    <property type="entry name" value="FAD_binding_2"/>
    <property type="match status" value="1"/>
</dbReference>
<reference evidence="8 9" key="2">
    <citation type="journal article" date="2011" name="BMC Immunol.">
        <title>Comparison of static immersion and intravenous injection systems for exposure of zebrafish embryos to the natural pathogen Edwardsiella tarda.</title>
        <authorList>
            <person name="van Soest J.J."/>
            <person name="Stockhammer O.W."/>
            <person name="Ordas A."/>
            <person name="Bloemberg G.V."/>
            <person name="Spaink H.P."/>
            <person name="Meijer A.H."/>
        </authorList>
    </citation>
    <scope>NUCLEOTIDE SEQUENCE [LARGE SCALE GENOMIC DNA]</scope>
    <source>
        <strain evidence="8 9">FL6-60</strain>
    </source>
</reference>
<keyword evidence="3" id="KW-0274">FAD</keyword>
<evidence type="ECO:0000256" key="4">
    <source>
        <dbReference type="ARBA" id="ARBA00023002"/>
    </source>
</evidence>
<dbReference type="GO" id="GO:0050660">
    <property type="term" value="F:flavin adenine dinucleotide binding"/>
    <property type="evidence" value="ECO:0007669"/>
    <property type="project" value="InterPro"/>
</dbReference>
<keyword evidence="2" id="KW-0285">Flavoprotein</keyword>
<feature type="domain" description="Glucose-methanol-choline oxidoreductase C-terminal" evidence="7">
    <location>
        <begin position="366"/>
        <end position="415"/>
    </location>
</feature>
<dbReference type="EMBL" id="CP002154">
    <property type="protein sequence ID" value="ADM42038.1"/>
    <property type="molecule type" value="Genomic_DNA"/>
</dbReference>
<evidence type="ECO:0008006" key="10">
    <source>
        <dbReference type="Google" id="ProtNLM"/>
    </source>
</evidence>
<organism evidence="8 9">
    <name type="scientific">Edwardsiella tarda (strain FL6-60)</name>
    <dbReference type="NCBI Taxonomy" id="718251"/>
    <lineage>
        <taxon>Bacteria</taxon>
        <taxon>Pseudomonadati</taxon>
        <taxon>Pseudomonadota</taxon>
        <taxon>Gammaproteobacteria</taxon>
        <taxon>Enterobacterales</taxon>
        <taxon>Hafniaceae</taxon>
        <taxon>Edwardsiella</taxon>
    </lineage>
</organism>
<dbReference type="InterPro" id="IPR036188">
    <property type="entry name" value="FAD/NAD-bd_sf"/>
</dbReference>
<proteinExistence type="inferred from homology"/>
<dbReference type="Gene3D" id="3.50.50.60">
    <property type="entry name" value="FAD/NAD(P)-binding domain"/>
    <property type="match status" value="2"/>
</dbReference>
<comment type="similarity">
    <text evidence="1">Belongs to the GMC oxidoreductase family.</text>
</comment>
<dbReference type="Pfam" id="PF05199">
    <property type="entry name" value="GMC_oxred_C"/>
    <property type="match status" value="1"/>
</dbReference>
<dbReference type="InterPro" id="IPR000172">
    <property type="entry name" value="GMC_OxRdtase_N"/>
</dbReference>
<evidence type="ECO:0000313" key="8">
    <source>
        <dbReference type="EMBL" id="ADM42038.1"/>
    </source>
</evidence>
<dbReference type="Proteomes" id="UP000002230">
    <property type="component" value="Chromosome"/>
</dbReference>
<reference evidence="9" key="1">
    <citation type="submission" date="2010-08" db="EMBL/GenBank/DDBJ databases">
        <title>Genome comparisons of Edwardsiella bacteria analysed using deep sequencing technology.</title>
        <authorList>
            <person name="van Soest J.J."/>
            <person name="Henkel C.V."/>
            <person name="Jansen H.J."/>
            <person name="van den Hondel C.A.M.J.J."/>
            <person name="Bloemberg G.V."/>
            <person name="Meijer A.H."/>
            <person name="Spaink H.P."/>
        </authorList>
    </citation>
    <scope>NUCLEOTIDE SEQUENCE [LARGE SCALE GENOMIC DNA]</scope>
    <source>
        <strain evidence="9">FL6-60</strain>
    </source>
</reference>
<sequence length="435" mass="46746">MKKEYFDAIVIGTGPGGAAASLELSRRGMKVLVLERGGVNQSSGSLLSFMAKAAIPRKHVFLTHDWLVILRALTLGGSGFINYATAKAPPFDLFQRHRIDLTSAFSSVQRELPIAKLSSDLIGPRAGLIYDAAASLGIPFEPLDKMIFQSSCRRGCDLCTYGCPYQAKWHPGLWVALACEQGAQLKADAFVSHILHKNNQAYGVAFRQRGVESFAYAPKIIVAAGGIGTPVILRKSGLDEVGDRLFIDPVIAVMGVVNTPVVSKKEIAMVYGHYNHDAGYTLSDLALPSALQHLFSSLVGKIANPAKTLSIMVKARDNMAGCINAKGLPEKVMTDDDFVRLNSGCQQAESILRAAGAHKLFRTRPFAAHPGGTVALGTHLDTDLQTRLSGLYVCDASAIPEPWGIPPTLTLLTLGRYMAGRLCAERSTVIDGVTR</sequence>
<protein>
    <recommendedName>
        <fullName evidence="10">GMC family oxidoreductase</fullName>
    </recommendedName>
</protein>
<evidence type="ECO:0000256" key="3">
    <source>
        <dbReference type="ARBA" id="ARBA00022827"/>
    </source>
</evidence>
<evidence type="ECO:0000256" key="2">
    <source>
        <dbReference type="ARBA" id="ARBA00022630"/>
    </source>
</evidence>
<dbReference type="PANTHER" id="PTHR46056:SF12">
    <property type="entry name" value="LONG-CHAIN-ALCOHOL OXIDASE"/>
    <property type="match status" value="1"/>
</dbReference>
<evidence type="ECO:0000256" key="1">
    <source>
        <dbReference type="ARBA" id="ARBA00010790"/>
    </source>
</evidence>
<evidence type="ECO:0000259" key="7">
    <source>
        <dbReference type="Pfam" id="PF05199"/>
    </source>
</evidence>
<dbReference type="PANTHER" id="PTHR46056">
    <property type="entry name" value="LONG-CHAIN-ALCOHOL OXIDASE"/>
    <property type="match status" value="1"/>
</dbReference>
<dbReference type="InterPro" id="IPR003953">
    <property type="entry name" value="FAD-dep_OxRdtase_2_FAD-bd"/>
</dbReference>
<feature type="domain" description="Glucose-methanol-choline oxidoreductase N-terminal" evidence="5">
    <location>
        <begin position="65"/>
        <end position="249"/>
    </location>
</feature>
<dbReference type="InterPro" id="IPR007867">
    <property type="entry name" value="GMC_OxRtase_C"/>
</dbReference>
<feature type="domain" description="FAD-dependent oxidoreductase 2 FAD-binding" evidence="6">
    <location>
        <begin position="7"/>
        <end position="42"/>
    </location>
</feature>
<dbReference type="GO" id="GO:0016614">
    <property type="term" value="F:oxidoreductase activity, acting on CH-OH group of donors"/>
    <property type="evidence" value="ECO:0007669"/>
    <property type="project" value="InterPro"/>
</dbReference>
<evidence type="ECO:0000313" key="9">
    <source>
        <dbReference type="Proteomes" id="UP000002230"/>
    </source>
</evidence>
<dbReference type="KEGG" id="etd:ETAF_1932"/>
<gene>
    <name evidence="8" type="ordered locus">ETAF_1932</name>
</gene>
<dbReference type="Pfam" id="PF00732">
    <property type="entry name" value="GMC_oxred_N"/>
    <property type="match status" value="1"/>
</dbReference>
<dbReference type="SUPFAM" id="SSF51905">
    <property type="entry name" value="FAD/NAD(P)-binding domain"/>
    <property type="match status" value="1"/>
</dbReference>
<keyword evidence="9" id="KW-1185">Reference proteome</keyword>
<name>A0A0H3DUD7_EDWTF</name>
<dbReference type="AlphaFoldDB" id="A0A0H3DUD7"/>
<keyword evidence="4" id="KW-0560">Oxidoreductase</keyword>
<dbReference type="PATRIC" id="fig|718251.5.peg.2003"/>